<evidence type="ECO:0000256" key="1">
    <source>
        <dbReference type="SAM" id="MobiDB-lite"/>
    </source>
</evidence>
<name>A0A6C0ATF8_9ZZZZ</name>
<keyword evidence="2" id="KW-0812">Transmembrane</keyword>
<sequence length="204" mass="23636">MFKLPKLGFLKKFHYNFNPILQNRFVLYFFFLLAFIELLYFLNMRDGASTMVLLLVGFLTTFFSKNMIVVICISLVVTNLIRFGIKQTMEGFDGKESTDETVTDGSSESKHESAEPKNDETKKDKPKKAEPKKAEPTHVNNDNTDSSKKKEIAESYENLQKEYPQFKVVQQEILDGVQKMAPLLDKAERFIDKFDKYKKSKMSN</sequence>
<accession>A0A6C0ATF8</accession>
<dbReference type="EMBL" id="MN740803">
    <property type="protein sequence ID" value="QHS82591.1"/>
    <property type="molecule type" value="Genomic_DNA"/>
</dbReference>
<feature type="region of interest" description="Disordered" evidence="1">
    <location>
        <begin position="93"/>
        <end position="153"/>
    </location>
</feature>
<proteinExistence type="predicted"/>
<feature type="compositionally biased region" description="Basic and acidic residues" evidence="1">
    <location>
        <begin position="107"/>
        <end position="136"/>
    </location>
</feature>
<keyword evidence="2" id="KW-1133">Transmembrane helix</keyword>
<organism evidence="3">
    <name type="scientific">viral metagenome</name>
    <dbReference type="NCBI Taxonomy" id="1070528"/>
    <lineage>
        <taxon>unclassified sequences</taxon>
        <taxon>metagenomes</taxon>
        <taxon>organismal metagenomes</taxon>
    </lineage>
</organism>
<dbReference type="AlphaFoldDB" id="A0A6C0ATF8"/>
<evidence type="ECO:0000313" key="3">
    <source>
        <dbReference type="EMBL" id="QHS82591.1"/>
    </source>
</evidence>
<feature type="transmembrane region" description="Helical" evidence="2">
    <location>
        <begin position="48"/>
        <end position="81"/>
    </location>
</feature>
<protein>
    <submittedName>
        <fullName evidence="3">Uncharacterized protein</fullName>
    </submittedName>
</protein>
<keyword evidence="2" id="KW-0472">Membrane</keyword>
<evidence type="ECO:0000256" key="2">
    <source>
        <dbReference type="SAM" id="Phobius"/>
    </source>
</evidence>
<feature type="transmembrane region" description="Helical" evidence="2">
    <location>
        <begin position="21"/>
        <end position="42"/>
    </location>
</feature>
<reference evidence="3" key="1">
    <citation type="journal article" date="2020" name="Nature">
        <title>Giant virus diversity and host interactions through global metagenomics.</title>
        <authorList>
            <person name="Schulz F."/>
            <person name="Roux S."/>
            <person name="Paez-Espino D."/>
            <person name="Jungbluth S."/>
            <person name="Walsh D.A."/>
            <person name="Denef V.J."/>
            <person name="McMahon K.D."/>
            <person name="Konstantinidis K.T."/>
            <person name="Eloe-Fadrosh E.A."/>
            <person name="Kyrpides N.C."/>
            <person name="Woyke T."/>
        </authorList>
    </citation>
    <scope>NUCLEOTIDE SEQUENCE</scope>
    <source>
        <strain evidence="3">GVMAG-S-1101171-111</strain>
    </source>
</reference>